<evidence type="ECO:0000256" key="1">
    <source>
        <dbReference type="ARBA" id="ARBA00004123"/>
    </source>
</evidence>
<dbReference type="Proteomes" id="UP000001699">
    <property type="component" value="Unassembled WGS sequence"/>
</dbReference>
<organism evidence="8 9">
    <name type="scientific">Aspergillus fumigatus (strain CBS 144.89 / FGSC A1163 / CEA10)</name>
    <name type="common">Neosartorya fumigata</name>
    <dbReference type="NCBI Taxonomy" id="451804"/>
    <lineage>
        <taxon>Eukaryota</taxon>
        <taxon>Fungi</taxon>
        <taxon>Dikarya</taxon>
        <taxon>Ascomycota</taxon>
        <taxon>Pezizomycotina</taxon>
        <taxon>Eurotiomycetes</taxon>
        <taxon>Eurotiomycetidae</taxon>
        <taxon>Eurotiales</taxon>
        <taxon>Aspergillaceae</taxon>
        <taxon>Aspergillus</taxon>
        <taxon>Aspergillus subgen. Fumigati</taxon>
    </lineage>
</organism>
<dbReference type="GO" id="GO:0016251">
    <property type="term" value="F:RNA polymerase II general transcription initiation factor activity"/>
    <property type="evidence" value="ECO:0007669"/>
    <property type="project" value="TreeGrafter"/>
</dbReference>
<protein>
    <submittedName>
        <fullName evidence="8">Transcription initiation factor TFIID subunit beta, putative</fullName>
    </submittedName>
</protein>
<dbReference type="OrthoDB" id="28335at2759"/>
<evidence type="ECO:0000256" key="4">
    <source>
        <dbReference type="ARBA" id="ARBA00023163"/>
    </source>
</evidence>
<dbReference type="VEuPathDB" id="FungiDB:AFUB_052170"/>
<dbReference type="EMBL" id="DS499597">
    <property type="protein sequence ID" value="EDP51213.1"/>
    <property type="molecule type" value="Genomic_DNA"/>
</dbReference>
<feature type="region of interest" description="Disordered" evidence="6">
    <location>
        <begin position="254"/>
        <end position="352"/>
    </location>
</feature>
<feature type="region of interest" description="Disordered" evidence="6">
    <location>
        <begin position="482"/>
        <end position="515"/>
    </location>
</feature>
<evidence type="ECO:0000256" key="6">
    <source>
        <dbReference type="SAM" id="MobiDB-lite"/>
    </source>
</evidence>
<feature type="region of interest" description="Disordered" evidence="6">
    <location>
        <begin position="409"/>
        <end position="428"/>
    </location>
</feature>
<feature type="region of interest" description="Disordered" evidence="6">
    <location>
        <begin position="1"/>
        <end position="152"/>
    </location>
</feature>
<gene>
    <name evidence="8" type="ORF">AFUB_052170</name>
</gene>
<feature type="compositionally biased region" description="Acidic residues" evidence="6">
    <location>
        <begin position="488"/>
        <end position="503"/>
    </location>
</feature>
<dbReference type="GO" id="GO:0051123">
    <property type="term" value="P:RNA polymerase II preinitiation complex assembly"/>
    <property type="evidence" value="ECO:0007669"/>
    <property type="project" value="InterPro"/>
</dbReference>
<sequence length="515" mass="55115">MSSPPPHPTPTNPLKRPSLSSSASQPLGSNPKRPRMHPLRQTSFPASIDNDQRAFSATSDAGSVTGSFTGSLGGTSADGVFLGAAKKGKRGRKSKAEKEREREQREDAASLRGDTRLGSVDADGMSVRAGGTARGDAAGEEGDEDEDFDDEGELLRGEEGVTDTEAEKKNLALLVDAFNPIQSERYDLFKRAKLRKETLRRIVNHALSQSVPASVVTTINGFTKVFAGEIIEKARTVQAEWAIAHDQAARAAFDAEEAEAEARAAEAAAREGQGQSQPQTSVKKEHSDSNRSTPIPPSSSSPMPQQQASQPSTPSVSGPPQQQQQEQQPPPARPKREFKPPPNPHRGQLLPSHLREALRRYKRDGEGGGVGFSGLSMGNLGVRGSVTWNAGSAGGRRIFRYQPNLSSTQLAKTSSTKDIASSPSQTRRATASLGLDLERKSKDIVVQAATATDKTNSLRAVDLVVLACLLIKVDLHLTDEHSEHIHDSEEDDDLGGRVEEEDQAGVLGHGGLESD</sequence>
<feature type="compositionally biased region" description="Acidic residues" evidence="6">
    <location>
        <begin position="138"/>
        <end position="152"/>
    </location>
</feature>
<evidence type="ECO:0000259" key="7">
    <source>
        <dbReference type="Pfam" id="PF04719"/>
    </source>
</evidence>
<dbReference type="HOGENOM" id="CLU_035243_0_1_1"/>
<comment type="subcellular location">
    <subcellularLocation>
        <location evidence="1">Nucleus</location>
    </subcellularLocation>
</comment>
<feature type="compositionally biased region" description="Pro residues" evidence="6">
    <location>
        <begin position="1"/>
        <end position="11"/>
    </location>
</feature>
<dbReference type="GO" id="GO:0005669">
    <property type="term" value="C:transcription factor TFIID complex"/>
    <property type="evidence" value="ECO:0007669"/>
    <property type="project" value="InterPro"/>
</dbReference>
<dbReference type="InterPro" id="IPR045127">
    <property type="entry name" value="TAF11-like"/>
</dbReference>
<dbReference type="PANTHER" id="PTHR13218">
    <property type="entry name" value="TRANSCRIPTION INITIATION FACTOR TFIID SUBUNIT 11-RELATED"/>
    <property type="match status" value="1"/>
</dbReference>
<dbReference type="Gene3D" id="1.10.20.10">
    <property type="entry name" value="Histone, subunit A"/>
    <property type="match status" value="1"/>
</dbReference>
<dbReference type="PANTHER" id="PTHR13218:SF8">
    <property type="entry name" value="TRANSCRIPTION INITIATION FACTOR TFIID SUBUNIT 11"/>
    <property type="match status" value="1"/>
</dbReference>
<dbReference type="Pfam" id="PF04719">
    <property type="entry name" value="TAFII28"/>
    <property type="match status" value="1"/>
</dbReference>
<keyword evidence="9" id="KW-1185">Reference proteome</keyword>
<dbReference type="AlphaFoldDB" id="B0Y2X2"/>
<name>B0Y2X2_ASPFC</name>
<feature type="compositionally biased region" description="Basic and acidic residues" evidence="6">
    <location>
        <begin position="94"/>
        <end position="115"/>
    </location>
</feature>
<keyword evidence="4" id="KW-0804">Transcription</keyword>
<feature type="domain" description="TAFII28-like protein" evidence="7">
    <location>
        <begin position="173"/>
        <end position="242"/>
    </location>
</feature>
<feature type="compositionally biased region" description="Low complexity" evidence="6">
    <location>
        <begin position="300"/>
        <end position="327"/>
    </location>
</feature>
<comment type="similarity">
    <text evidence="2">Belongs to the TAF11 family.</text>
</comment>
<accession>B0Y2X2</accession>
<evidence type="ECO:0000313" key="9">
    <source>
        <dbReference type="Proteomes" id="UP000001699"/>
    </source>
</evidence>
<evidence type="ECO:0000256" key="3">
    <source>
        <dbReference type="ARBA" id="ARBA00023015"/>
    </source>
</evidence>
<dbReference type="SUPFAM" id="SSF47113">
    <property type="entry name" value="Histone-fold"/>
    <property type="match status" value="1"/>
</dbReference>
<keyword evidence="3" id="KW-0805">Transcription regulation</keyword>
<keyword evidence="5" id="KW-0539">Nucleus</keyword>
<dbReference type="InterPro" id="IPR006809">
    <property type="entry name" value="TAFII28_dom"/>
</dbReference>
<feature type="compositionally biased region" description="Low complexity" evidence="6">
    <location>
        <begin position="12"/>
        <end position="31"/>
    </location>
</feature>
<evidence type="ECO:0000256" key="5">
    <source>
        <dbReference type="ARBA" id="ARBA00023242"/>
    </source>
</evidence>
<dbReference type="InterPro" id="IPR009072">
    <property type="entry name" value="Histone-fold"/>
</dbReference>
<reference evidence="8 9" key="1">
    <citation type="journal article" date="2008" name="PLoS Genet.">
        <title>Genomic islands in the pathogenic filamentous fungus Aspergillus fumigatus.</title>
        <authorList>
            <person name="Fedorova N.D."/>
            <person name="Khaldi N."/>
            <person name="Joardar V.S."/>
            <person name="Maiti R."/>
            <person name="Amedeo P."/>
            <person name="Anderson M.J."/>
            <person name="Crabtree J."/>
            <person name="Silva J.C."/>
            <person name="Badger J.H."/>
            <person name="Albarraq A."/>
            <person name="Angiuoli S."/>
            <person name="Bussey H."/>
            <person name="Bowyer P."/>
            <person name="Cotty P.J."/>
            <person name="Dyer P.S."/>
            <person name="Egan A."/>
            <person name="Galens K."/>
            <person name="Fraser-Liggett C.M."/>
            <person name="Haas B.J."/>
            <person name="Inman J.M."/>
            <person name="Kent R."/>
            <person name="Lemieux S."/>
            <person name="Malavazi I."/>
            <person name="Orvis J."/>
            <person name="Roemer T."/>
            <person name="Ronning C.M."/>
            <person name="Sundaram J.P."/>
            <person name="Sutton G."/>
            <person name="Turner G."/>
            <person name="Venter J.C."/>
            <person name="White O.R."/>
            <person name="Whitty B.R."/>
            <person name="Youngman P."/>
            <person name="Wolfe K.H."/>
            <person name="Goldman G.H."/>
            <person name="Wortman J.R."/>
            <person name="Jiang B."/>
            <person name="Denning D.W."/>
            <person name="Nierman W.C."/>
        </authorList>
    </citation>
    <scope>NUCLEOTIDE SEQUENCE [LARGE SCALE GENOMIC DNA]</scope>
    <source>
        <strain evidence="9">CBS 144.89 / FGSC A1163 / CEA10</strain>
    </source>
</reference>
<evidence type="ECO:0000313" key="8">
    <source>
        <dbReference type="EMBL" id="EDP51213.1"/>
    </source>
</evidence>
<proteinExistence type="inferred from homology"/>
<dbReference type="GO" id="GO:0046982">
    <property type="term" value="F:protein heterodimerization activity"/>
    <property type="evidence" value="ECO:0007669"/>
    <property type="project" value="InterPro"/>
</dbReference>
<evidence type="ECO:0000256" key="2">
    <source>
        <dbReference type="ARBA" id="ARBA00009788"/>
    </source>
</evidence>
<dbReference type="CDD" id="cd08048">
    <property type="entry name" value="HFD_TAF11"/>
    <property type="match status" value="1"/>
</dbReference>